<dbReference type="PROSITE" id="PS50983">
    <property type="entry name" value="FE_B12_PBP"/>
    <property type="match status" value="1"/>
</dbReference>
<keyword evidence="1" id="KW-0732">Signal</keyword>
<dbReference type="InterPro" id="IPR050902">
    <property type="entry name" value="ABC_Transporter_SBP"/>
</dbReference>
<dbReference type="Pfam" id="PF01497">
    <property type="entry name" value="Peripla_BP_2"/>
    <property type="match status" value="1"/>
</dbReference>
<gene>
    <name evidence="3" type="ORF">HMF8227_02531</name>
</gene>
<dbReference type="KEGG" id="salh:HMF8227_02531"/>
<dbReference type="InterPro" id="IPR054828">
    <property type="entry name" value="Vit_B12_bind_prot"/>
</dbReference>
<dbReference type="GO" id="GO:0071281">
    <property type="term" value="P:cellular response to iron ion"/>
    <property type="evidence" value="ECO:0007669"/>
    <property type="project" value="TreeGrafter"/>
</dbReference>
<protein>
    <submittedName>
        <fullName evidence="3">Vitamin B12-binding protein</fullName>
    </submittedName>
</protein>
<dbReference type="SUPFAM" id="SSF53807">
    <property type="entry name" value="Helical backbone' metal receptor"/>
    <property type="match status" value="1"/>
</dbReference>
<organism evidence="3 4">
    <name type="scientific">Saliniradius amylolyticus</name>
    <dbReference type="NCBI Taxonomy" id="2183582"/>
    <lineage>
        <taxon>Bacteria</taxon>
        <taxon>Pseudomonadati</taxon>
        <taxon>Pseudomonadota</taxon>
        <taxon>Gammaproteobacteria</taxon>
        <taxon>Alteromonadales</taxon>
        <taxon>Alteromonadaceae</taxon>
        <taxon>Saliniradius</taxon>
    </lineage>
</organism>
<evidence type="ECO:0000256" key="1">
    <source>
        <dbReference type="ARBA" id="ARBA00022729"/>
    </source>
</evidence>
<accession>A0A2S2E5S1</accession>
<dbReference type="InterPro" id="IPR002491">
    <property type="entry name" value="ABC_transptr_periplasmic_BD"/>
</dbReference>
<dbReference type="EMBL" id="CP029347">
    <property type="protein sequence ID" value="AWL12983.1"/>
    <property type="molecule type" value="Genomic_DNA"/>
</dbReference>
<dbReference type="PANTHER" id="PTHR30535:SF34">
    <property type="entry name" value="MOLYBDATE-BINDING PROTEIN MOLA"/>
    <property type="match status" value="1"/>
</dbReference>
<dbReference type="CDD" id="cd01144">
    <property type="entry name" value="BtuF"/>
    <property type="match status" value="1"/>
</dbReference>
<evidence type="ECO:0000313" key="4">
    <source>
        <dbReference type="Proteomes" id="UP000245728"/>
    </source>
</evidence>
<dbReference type="RefSeq" id="WP_109340509.1">
    <property type="nucleotide sequence ID" value="NZ_CP029347.1"/>
</dbReference>
<name>A0A2S2E5S1_9ALTE</name>
<proteinExistence type="predicted"/>
<evidence type="ECO:0000259" key="2">
    <source>
        <dbReference type="PROSITE" id="PS50983"/>
    </source>
</evidence>
<reference evidence="3 4" key="1">
    <citation type="submission" date="2018-05" db="EMBL/GenBank/DDBJ databases">
        <title>Salinimonas sp. HMF8227 Genome sequencing and assembly.</title>
        <authorList>
            <person name="Kang H."/>
            <person name="Kang J."/>
            <person name="Cha I."/>
            <person name="Kim H."/>
            <person name="Joh K."/>
        </authorList>
    </citation>
    <scope>NUCLEOTIDE SEQUENCE [LARGE SCALE GENOMIC DNA]</scope>
    <source>
        <strain evidence="3 4">HMF8227</strain>
    </source>
</reference>
<dbReference type="NCBIfam" id="NF038402">
    <property type="entry name" value="TroA_like"/>
    <property type="match status" value="1"/>
</dbReference>
<dbReference type="PANTHER" id="PTHR30535">
    <property type="entry name" value="VITAMIN B12-BINDING PROTEIN"/>
    <property type="match status" value="1"/>
</dbReference>
<feature type="domain" description="Fe/B12 periplasmic-binding" evidence="2">
    <location>
        <begin position="23"/>
        <end position="271"/>
    </location>
</feature>
<dbReference type="OrthoDB" id="6495095at2"/>
<dbReference type="Proteomes" id="UP000245728">
    <property type="component" value="Chromosome"/>
</dbReference>
<evidence type="ECO:0000313" key="3">
    <source>
        <dbReference type="EMBL" id="AWL12983.1"/>
    </source>
</evidence>
<keyword evidence="4" id="KW-1185">Reference proteome</keyword>
<dbReference type="AlphaFoldDB" id="A0A2S2E5S1"/>
<dbReference type="Gene3D" id="3.40.50.1980">
    <property type="entry name" value="Nitrogenase molybdenum iron protein domain"/>
    <property type="match status" value="2"/>
</dbReference>
<sequence>MKGYWLTGLLFLSISHSLMAAERLIALSPHLTELVFELGQGHRLVAVSDHSDYPEQAKALPRVASYQGVDFEQVMALKPDLILVWQGGNKPQDIARLKSMGFELFISQPRKPLDIADDIEALGQRLNVAQQAHTLASSFRQRLQQIRKHYHRSQPLPVFYYMWPSPLMTVGGGAWANHLLDYCGAGNIFADAPTDYPEVPMESVIERQPQRIIAANHKPKKQTLSFWRPWLEALPLGPAQILQMDPDPLHRFSLRLAPALQQLCQQIDTNNPALKR</sequence>